<keyword evidence="18" id="KW-1185">Reference proteome</keyword>
<dbReference type="AlphaFoldDB" id="A0A8T3CQ50"/>
<comment type="similarity">
    <text evidence="4">Belongs to the CAF1 family.</text>
</comment>
<dbReference type="EC" id="3.1.13.4" evidence="5"/>
<feature type="compositionally biased region" description="Polar residues" evidence="15">
    <location>
        <begin position="152"/>
        <end position="168"/>
    </location>
</feature>
<evidence type="ECO:0000256" key="5">
    <source>
        <dbReference type="ARBA" id="ARBA00012161"/>
    </source>
</evidence>
<dbReference type="Gene3D" id="3.30.70.330">
    <property type="match status" value="1"/>
</dbReference>
<name>A0A8T3CQ50_9TELE</name>
<evidence type="ECO:0000256" key="2">
    <source>
        <dbReference type="ARBA" id="ARBA00004123"/>
    </source>
</evidence>
<dbReference type="GO" id="GO:0005737">
    <property type="term" value="C:cytoplasm"/>
    <property type="evidence" value="ECO:0007669"/>
    <property type="project" value="UniProtKB-SubCell"/>
</dbReference>
<keyword evidence="13" id="KW-0539">Nucleus</keyword>
<dbReference type="GO" id="GO:0003723">
    <property type="term" value="F:RNA binding"/>
    <property type="evidence" value="ECO:0007669"/>
    <property type="project" value="UniProtKB-KW"/>
</dbReference>
<keyword evidence="7" id="KW-0963">Cytoplasm</keyword>
<evidence type="ECO:0000256" key="12">
    <source>
        <dbReference type="ARBA" id="ARBA00022884"/>
    </source>
</evidence>
<feature type="compositionally biased region" description="Basic and acidic residues" evidence="15">
    <location>
        <begin position="140"/>
        <end position="151"/>
    </location>
</feature>
<dbReference type="SUPFAM" id="SSF53098">
    <property type="entry name" value="Ribonuclease H-like"/>
    <property type="match status" value="1"/>
</dbReference>
<dbReference type="GO" id="GO:1990432">
    <property type="term" value="P:siRNA 3'-end processing"/>
    <property type="evidence" value="ECO:0007669"/>
    <property type="project" value="TreeGrafter"/>
</dbReference>
<gene>
    <name evidence="17" type="ORF">AGOR_G00228690</name>
</gene>
<dbReference type="InterPro" id="IPR014789">
    <property type="entry name" value="PolyA-riboNase_RNA-binding"/>
</dbReference>
<dbReference type="SUPFAM" id="SSF82708">
    <property type="entry name" value="R3H domain"/>
    <property type="match status" value="1"/>
</dbReference>
<dbReference type="FunFam" id="3.30.420.10:FF:000196">
    <property type="entry name" value="Poly(A)-specific ribonuclease PARN"/>
    <property type="match status" value="1"/>
</dbReference>
<dbReference type="Pfam" id="PF04857">
    <property type="entry name" value="CAF1"/>
    <property type="match status" value="1"/>
</dbReference>
<feature type="compositionally biased region" description="Polar residues" evidence="15">
    <location>
        <begin position="610"/>
        <end position="622"/>
    </location>
</feature>
<reference evidence="17" key="1">
    <citation type="submission" date="2021-01" db="EMBL/GenBank/DDBJ databases">
        <authorList>
            <person name="Zahm M."/>
            <person name="Roques C."/>
            <person name="Cabau C."/>
            <person name="Klopp C."/>
            <person name="Donnadieu C."/>
            <person name="Jouanno E."/>
            <person name="Lampietro C."/>
            <person name="Louis A."/>
            <person name="Herpin A."/>
            <person name="Echchiki A."/>
            <person name="Berthelot C."/>
            <person name="Parey E."/>
            <person name="Roest-Crollius H."/>
            <person name="Braasch I."/>
            <person name="Postlethwait J."/>
            <person name="Bobe J."/>
            <person name="Montfort J."/>
            <person name="Bouchez O."/>
            <person name="Begum T."/>
            <person name="Mejri S."/>
            <person name="Adams A."/>
            <person name="Chen W.-J."/>
            <person name="Guiguen Y."/>
        </authorList>
    </citation>
    <scope>NUCLEOTIDE SEQUENCE</scope>
    <source>
        <tissue evidence="17">Blood</tissue>
    </source>
</reference>
<dbReference type="OrthoDB" id="1432093at2759"/>
<evidence type="ECO:0000256" key="9">
    <source>
        <dbReference type="ARBA" id="ARBA00022723"/>
    </source>
</evidence>
<dbReference type="InterPro" id="IPR036397">
    <property type="entry name" value="RNaseH_sf"/>
</dbReference>
<evidence type="ECO:0000256" key="11">
    <source>
        <dbReference type="ARBA" id="ARBA00022839"/>
    </source>
</evidence>
<feature type="domain" description="R3H" evidence="16">
    <location>
        <begin position="173"/>
        <end position="242"/>
    </location>
</feature>
<evidence type="ECO:0000256" key="3">
    <source>
        <dbReference type="ARBA" id="ARBA00004496"/>
    </source>
</evidence>
<evidence type="ECO:0000256" key="14">
    <source>
        <dbReference type="ARBA" id="ARBA00031923"/>
    </source>
</evidence>
<proteinExistence type="inferred from homology"/>
<dbReference type="InterPro" id="IPR034042">
    <property type="entry name" value="PARN_R3H"/>
</dbReference>
<evidence type="ECO:0000256" key="1">
    <source>
        <dbReference type="ARBA" id="ARBA00001663"/>
    </source>
</evidence>
<evidence type="ECO:0000259" key="16">
    <source>
        <dbReference type="PROSITE" id="PS51061"/>
    </source>
</evidence>
<comment type="subcellular location">
    <subcellularLocation>
        <location evidence="3">Cytoplasm</location>
    </subcellularLocation>
    <subcellularLocation>
        <location evidence="2">Nucleus</location>
    </subcellularLocation>
</comment>
<dbReference type="GO" id="GO:1990431">
    <property type="term" value="P:priRNA 3'-end processing"/>
    <property type="evidence" value="ECO:0007669"/>
    <property type="project" value="TreeGrafter"/>
</dbReference>
<evidence type="ECO:0000256" key="13">
    <source>
        <dbReference type="ARBA" id="ARBA00023242"/>
    </source>
</evidence>
<feature type="region of interest" description="Disordered" evidence="15">
    <location>
        <begin position="496"/>
        <end position="515"/>
    </location>
</feature>
<sequence length="677" mass="76694">MEITRKNFKESLSTIYSALDEADFIAIDGEFSGISDGPSVSALTNGLDTPEERYHKLRKHSMDFLLFQFGLCTFRYDQSRSKYLVKSFNFYIFPKPLNRCSPDIKFVCQSSSIDFLVNQGFDFNKVFCSGIPYLNQEQETQMRERQDERRSQSNGPQSFISSPSSQGPASVPEDLKAYINQVVEKVDGLLNSSGKSIQLDPCTGFQRKLIYQTLNWKYPKGLHVETLENEKKERYILISKVDDEERKQRELQKKEKEQEELNDAVGFSRVIHAISKSAKLVVGHNMLLDVMHTIHQFYCNLPEHLDDFKEVTTSVFPRLLDTKLMASTAPFKEFITYTSLAELEKQLNESPFKPPKVESAEGFPQYNTAAERSMKQGTFLTPPISHVSVKSKLVQPFFNKLFLMRIIDIPYLNLSGPDLQPKRDHVLYVTFPKEWKTSDLYQLFSAFGNIQVSWINDTSAFVSLSQADQVKIAVNTSRYAESYRIQTYAEYLETRAGEGQGGPRRPQGSWDRLLYKPPTTTLQNYRNVTGKRSGSPMREGQGPDEVPSDIGGTWSYSPPTQDPTDATNKKIKINATNASSAAQRESDDSWLKSQSVSSTPTAKAGALHSNPPSAVKRSSSPLQEEEEEEEEESDTNTSSWTQPSATEPRKSRKHKKRKTGGTDTTSSSTLFDVPHVW</sequence>
<evidence type="ECO:0000256" key="15">
    <source>
        <dbReference type="SAM" id="MobiDB-lite"/>
    </source>
</evidence>
<dbReference type="InterPro" id="IPR006941">
    <property type="entry name" value="RNase_CAF1"/>
</dbReference>
<feature type="compositionally biased region" description="Polar residues" evidence="15">
    <location>
        <begin position="554"/>
        <end position="566"/>
    </location>
</feature>
<dbReference type="Proteomes" id="UP000829720">
    <property type="component" value="Unassembled WGS sequence"/>
</dbReference>
<accession>A0A8T3CQ50</accession>
<feature type="region of interest" description="Disordered" evidence="15">
    <location>
        <begin position="138"/>
        <end position="170"/>
    </location>
</feature>
<feature type="compositionally biased region" description="Polar residues" evidence="15">
    <location>
        <begin position="523"/>
        <end position="532"/>
    </location>
</feature>
<dbReference type="InterPro" id="IPR012677">
    <property type="entry name" value="Nucleotide-bd_a/b_plait_sf"/>
</dbReference>
<keyword evidence="11" id="KW-0269">Exonuclease</keyword>
<keyword evidence="8" id="KW-0540">Nuclease</keyword>
<dbReference type="PANTHER" id="PTHR15092">
    <property type="entry name" value="POLY A -SPECIFIC RIBONUCLEASE/TARGET OF EGR1, MEMBER 1"/>
    <property type="match status" value="1"/>
</dbReference>
<evidence type="ECO:0000256" key="7">
    <source>
        <dbReference type="ARBA" id="ARBA00022490"/>
    </source>
</evidence>
<dbReference type="CDD" id="cd02637">
    <property type="entry name" value="R3H_PARN"/>
    <property type="match status" value="1"/>
</dbReference>
<dbReference type="InterPro" id="IPR036867">
    <property type="entry name" value="R3H_dom_sf"/>
</dbReference>
<feature type="compositionally biased region" description="Polar residues" evidence="15">
    <location>
        <begin position="574"/>
        <end position="583"/>
    </location>
</feature>
<dbReference type="Pfam" id="PF08675">
    <property type="entry name" value="RNA_bind"/>
    <property type="match status" value="1"/>
</dbReference>
<feature type="compositionally biased region" description="Polar residues" evidence="15">
    <location>
        <begin position="635"/>
        <end position="645"/>
    </location>
</feature>
<dbReference type="GO" id="GO:0004535">
    <property type="term" value="F:poly(A)-specific ribonuclease activity"/>
    <property type="evidence" value="ECO:0007669"/>
    <property type="project" value="UniProtKB-EC"/>
</dbReference>
<comment type="catalytic activity">
    <reaction evidence="1">
        <text>Exonucleolytic cleavage of poly(A) to 5'-AMP.</text>
        <dbReference type="EC" id="3.1.13.4"/>
    </reaction>
</comment>
<evidence type="ECO:0000256" key="8">
    <source>
        <dbReference type="ARBA" id="ARBA00022722"/>
    </source>
</evidence>
<dbReference type="Gene3D" id="3.30.420.10">
    <property type="entry name" value="Ribonuclease H-like superfamily/Ribonuclease H"/>
    <property type="match status" value="2"/>
</dbReference>
<evidence type="ECO:0000313" key="18">
    <source>
        <dbReference type="Proteomes" id="UP000829720"/>
    </source>
</evidence>
<dbReference type="SUPFAM" id="SSF54928">
    <property type="entry name" value="RNA-binding domain, RBD"/>
    <property type="match status" value="1"/>
</dbReference>
<feature type="compositionally biased region" description="Acidic residues" evidence="15">
    <location>
        <begin position="623"/>
        <end position="634"/>
    </location>
</feature>
<evidence type="ECO:0000256" key="10">
    <source>
        <dbReference type="ARBA" id="ARBA00022801"/>
    </source>
</evidence>
<feature type="compositionally biased region" description="Basic residues" evidence="15">
    <location>
        <begin position="650"/>
        <end position="659"/>
    </location>
</feature>
<evidence type="ECO:0000256" key="6">
    <source>
        <dbReference type="ARBA" id="ARBA00015918"/>
    </source>
</evidence>
<dbReference type="FunFam" id="3.30.420.10:FF:000035">
    <property type="entry name" value="Poly(A)-specific ribonuclease PARN"/>
    <property type="match status" value="1"/>
</dbReference>
<dbReference type="FunFam" id="3.30.70.330:FF:000196">
    <property type="entry name" value="Poly(A)-specific ribonuclease PARN"/>
    <property type="match status" value="1"/>
</dbReference>
<dbReference type="InterPro" id="IPR001374">
    <property type="entry name" value="R3H_dom"/>
</dbReference>
<feature type="region of interest" description="Disordered" evidence="15">
    <location>
        <begin position="523"/>
        <end position="677"/>
    </location>
</feature>
<dbReference type="EMBL" id="JAERUA010000022">
    <property type="protein sequence ID" value="KAI1884658.1"/>
    <property type="molecule type" value="Genomic_DNA"/>
</dbReference>
<keyword evidence="12" id="KW-0694">RNA-binding</keyword>
<dbReference type="InterPro" id="IPR012337">
    <property type="entry name" value="RNaseH-like_sf"/>
</dbReference>
<comment type="caution">
    <text evidence="17">The sequence shown here is derived from an EMBL/GenBank/DDBJ whole genome shotgun (WGS) entry which is preliminary data.</text>
</comment>
<feature type="compositionally biased region" description="Polar residues" evidence="15">
    <location>
        <begin position="591"/>
        <end position="601"/>
    </location>
</feature>
<protein>
    <recommendedName>
        <fullName evidence="6">Poly(A)-specific ribonuclease PARN</fullName>
        <ecNumber evidence="5">3.1.13.4</ecNumber>
    </recommendedName>
    <alternativeName>
        <fullName evidence="14">Polyadenylate-specific ribonuclease</fullName>
    </alternativeName>
</protein>
<dbReference type="GO" id="GO:0005634">
    <property type="term" value="C:nucleus"/>
    <property type="evidence" value="ECO:0007669"/>
    <property type="project" value="UniProtKB-SubCell"/>
</dbReference>
<keyword evidence="9" id="KW-0479">Metal-binding</keyword>
<evidence type="ECO:0000256" key="4">
    <source>
        <dbReference type="ARBA" id="ARBA00008372"/>
    </source>
</evidence>
<evidence type="ECO:0000313" key="17">
    <source>
        <dbReference type="EMBL" id="KAI1884658.1"/>
    </source>
</evidence>
<dbReference type="GO" id="GO:0046872">
    <property type="term" value="F:metal ion binding"/>
    <property type="evidence" value="ECO:0007669"/>
    <property type="project" value="UniProtKB-KW"/>
</dbReference>
<dbReference type="InterPro" id="IPR035979">
    <property type="entry name" value="RBD_domain_sf"/>
</dbReference>
<dbReference type="CDD" id="cd12428">
    <property type="entry name" value="RRM_PARN"/>
    <property type="match status" value="1"/>
</dbReference>
<keyword evidence="10" id="KW-0378">Hydrolase</keyword>
<dbReference type="PROSITE" id="PS51061">
    <property type="entry name" value="R3H"/>
    <property type="match status" value="1"/>
</dbReference>
<dbReference type="InterPro" id="IPR051181">
    <property type="entry name" value="CAF1_poly(A)_ribonucleases"/>
</dbReference>
<organism evidence="17 18">
    <name type="scientific">Albula goreensis</name>
    <dbReference type="NCBI Taxonomy" id="1534307"/>
    <lineage>
        <taxon>Eukaryota</taxon>
        <taxon>Metazoa</taxon>
        <taxon>Chordata</taxon>
        <taxon>Craniata</taxon>
        <taxon>Vertebrata</taxon>
        <taxon>Euteleostomi</taxon>
        <taxon>Actinopterygii</taxon>
        <taxon>Neopterygii</taxon>
        <taxon>Teleostei</taxon>
        <taxon>Albuliformes</taxon>
        <taxon>Albulidae</taxon>
        <taxon>Albula</taxon>
    </lineage>
</organism>
<dbReference type="GO" id="GO:0000289">
    <property type="term" value="P:nuclear-transcribed mRNA poly(A) tail shortening"/>
    <property type="evidence" value="ECO:0007669"/>
    <property type="project" value="TreeGrafter"/>
</dbReference>
<dbReference type="PANTHER" id="PTHR15092:SF44">
    <property type="entry name" value="POLY(A)-SPECIFIC RIBONUCLEASE PARN"/>
    <property type="match status" value="1"/>
</dbReference>